<dbReference type="AlphaFoldDB" id="A0A2P4X6P3"/>
<gene>
    <name evidence="6" type="ORF">PHPALM_29811</name>
</gene>
<feature type="signal peptide" evidence="5">
    <location>
        <begin position="1"/>
        <end position="22"/>
    </location>
</feature>
<proteinExistence type="inferred from homology"/>
<organism evidence="6 7">
    <name type="scientific">Phytophthora palmivora</name>
    <dbReference type="NCBI Taxonomy" id="4796"/>
    <lineage>
        <taxon>Eukaryota</taxon>
        <taxon>Sar</taxon>
        <taxon>Stramenopiles</taxon>
        <taxon>Oomycota</taxon>
        <taxon>Peronosporomycetes</taxon>
        <taxon>Peronosporales</taxon>
        <taxon>Peronosporaceae</taxon>
        <taxon>Phytophthora</taxon>
    </lineage>
</organism>
<sequence>MRCYYLVLFITSVLFASDTAAGTAPDSGLSIRDQVDTITRRALRVHTKPTNNEEERGWFSSVPKLLLSDNEIDQLVKEAASIDDVFTKLQLHQLVKVDKLEKVDNGLSQVLINPNLIQFGNFLVKSKKENPAEAMITALTQQYGDIPVAKMLFDAKRKYGGETKEVAEKLQAEQFIKWFDNKQTMRNVWDRFELTHATSYTNRYHDIWWDYLAAYVHLSIKRNQKIPFEI</sequence>
<evidence type="ECO:0000313" key="7">
    <source>
        <dbReference type="Proteomes" id="UP000237271"/>
    </source>
</evidence>
<dbReference type="OrthoDB" id="128293at2759"/>
<comment type="caution">
    <text evidence="6">The sequence shown here is derived from an EMBL/GenBank/DDBJ whole genome shotgun (WGS) entry which is preliminary data.</text>
</comment>
<protein>
    <recommendedName>
        <fullName evidence="5">RxLR effector protein</fullName>
    </recommendedName>
</protein>
<comment type="function">
    <text evidence="5">Effector that suppresses plant defense responses during pathogen infection.</text>
</comment>
<accession>A0A2P4X6P3</accession>
<comment type="similarity">
    <text evidence="2 5">Belongs to the RxLR effector family.</text>
</comment>
<name>A0A2P4X6P3_9STRA</name>
<dbReference type="EMBL" id="NCKW01016191">
    <property type="protein sequence ID" value="POM61211.1"/>
    <property type="molecule type" value="Genomic_DNA"/>
</dbReference>
<dbReference type="Pfam" id="PF16810">
    <property type="entry name" value="RXLR"/>
    <property type="match status" value="1"/>
</dbReference>
<evidence type="ECO:0000256" key="2">
    <source>
        <dbReference type="ARBA" id="ARBA00010400"/>
    </source>
</evidence>
<keyword evidence="3 5" id="KW-0964">Secreted</keyword>
<reference evidence="6 7" key="1">
    <citation type="journal article" date="2017" name="Genome Biol. Evol.">
        <title>Phytophthora megakarya and P. palmivora, closely related causal agents of cacao black pod rot, underwent increases in genome sizes and gene numbers by different mechanisms.</title>
        <authorList>
            <person name="Ali S.S."/>
            <person name="Shao J."/>
            <person name="Lary D.J."/>
            <person name="Kronmiller B."/>
            <person name="Shen D."/>
            <person name="Strem M.D."/>
            <person name="Amoako-Attah I."/>
            <person name="Akrofi A.Y."/>
            <person name="Begoude B.A."/>
            <person name="Ten Hoopen G.M."/>
            <person name="Coulibaly K."/>
            <person name="Kebe B.I."/>
            <person name="Melnick R.L."/>
            <person name="Guiltinan M.J."/>
            <person name="Tyler B.M."/>
            <person name="Meinhardt L.W."/>
            <person name="Bailey B.A."/>
        </authorList>
    </citation>
    <scope>NUCLEOTIDE SEQUENCE [LARGE SCALE GENOMIC DNA]</scope>
    <source>
        <strain evidence="7">sbr112.9</strain>
    </source>
</reference>
<dbReference type="InterPro" id="IPR031825">
    <property type="entry name" value="RXLR"/>
</dbReference>
<evidence type="ECO:0000313" key="6">
    <source>
        <dbReference type="EMBL" id="POM61211.1"/>
    </source>
</evidence>
<comment type="domain">
    <text evidence="5">The RxLR-dEER motif acts to carry the protein into the host cell cytoplasm through binding to cell surface phosphatidylinositol-3-phosphate.</text>
</comment>
<keyword evidence="7" id="KW-1185">Reference proteome</keyword>
<comment type="subcellular location">
    <subcellularLocation>
        <location evidence="1 5">Secreted</location>
    </subcellularLocation>
</comment>
<evidence type="ECO:0000256" key="5">
    <source>
        <dbReference type="RuleBase" id="RU367124"/>
    </source>
</evidence>
<evidence type="ECO:0000256" key="4">
    <source>
        <dbReference type="ARBA" id="ARBA00022729"/>
    </source>
</evidence>
<feature type="chain" id="PRO_5044971858" description="RxLR effector protein" evidence="5">
    <location>
        <begin position="23"/>
        <end position="230"/>
    </location>
</feature>
<dbReference type="Proteomes" id="UP000237271">
    <property type="component" value="Unassembled WGS sequence"/>
</dbReference>
<evidence type="ECO:0000256" key="1">
    <source>
        <dbReference type="ARBA" id="ARBA00004613"/>
    </source>
</evidence>
<keyword evidence="4 5" id="KW-0732">Signal</keyword>
<evidence type="ECO:0000256" key="3">
    <source>
        <dbReference type="ARBA" id="ARBA00022525"/>
    </source>
</evidence>